<keyword evidence="1" id="KW-0472">Membrane</keyword>
<dbReference type="InterPro" id="IPR011256">
    <property type="entry name" value="Reg_factor_effector_dom_sf"/>
</dbReference>
<dbReference type="SMART" id="SM00871">
    <property type="entry name" value="AraC_E_bind"/>
    <property type="match status" value="1"/>
</dbReference>
<gene>
    <name evidence="3" type="ORF">GCM10022393_40650</name>
</gene>
<comment type="caution">
    <text evidence="3">The sequence shown here is derived from an EMBL/GenBank/DDBJ whole genome shotgun (WGS) entry which is preliminary data.</text>
</comment>
<dbReference type="Gene3D" id="3.20.80.10">
    <property type="entry name" value="Regulatory factor, effector binding domain"/>
    <property type="match status" value="1"/>
</dbReference>
<evidence type="ECO:0000259" key="2">
    <source>
        <dbReference type="SMART" id="SM00871"/>
    </source>
</evidence>
<dbReference type="SUPFAM" id="SSF55961">
    <property type="entry name" value="Bet v1-like"/>
    <property type="match status" value="1"/>
</dbReference>
<keyword evidence="4" id="KW-1185">Reference proteome</keyword>
<evidence type="ECO:0000256" key="1">
    <source>
        <dbReference type="SAM" id="Phobius"/>
    </source>
</evidence>
<evidence type="ECO:0000313" key="4">
    <source>
        <dbReference type="Proteomes" id="UP001500459"/>
    </source>
</evidence>
<reference evidence="4" key="1">
    <citation type="journal article" date="2019" name="Int. J. Syst. Evol. Microbiol.">
        <title>The Global Catalogue of Microorganisms (GCM) 10K type strain sequencing project: providing services to taxonomists for standard genome sequencing and annotation.</title>
        <authorList>
            <consortium name="The Broad Institute Genomics Platform"/>
            <consortium name="The Broad Institute Genome Sequencing Center for Infectious Disease"/>
            <person name="Wu L."/>
            <person name="Ma J."/>
        </authorList>
    </citation>
    <scope>NUCLEOTIDE SEQUENCE [LARGE SCALE GENOMIC DNA]</scope>
    <source>
        <strain evidence="4">JCM 17106</strain>
    </source>
</reference>
<feature type="transmembrane region" description="Helical" evidence="1">
    <location>
        <begin position="6"/>
        <end position="24"/>
    </location>
</feature>
<dbReference type="RefSeq" id="WP_344930629.1">
    <property type="nucleotide sequence ID" value="NZ_BAABCW010000028.1"/>
</dbReference>
<protein>
    <submittedName>
        <fullName evidence="3">Effector binding domain-containing protein</fullName>
    </submittedName>
</protein>
<keyword evidence="1" id="KW-0812">Transmembrane</keyword>
<dbReference type="Gene3D" id="3.30.530.20">
    <property type="match status" value="1"/>
</dbReference>
<organism evidence="3 4">
    <name type="scientific">Aquimarina addita</name>
    <dbReference type="NCBI Taxonomy" id="870485"/>
    <lineage>
        <taxon>Bacteria</taxon>
        <taxon>Pseudomonadati</taxon>
        <taxon>Bacteroidota</taxon>
        <taxon>Flavobacteriia</taxon>
        <taxon>Flavobacteriales</taxon>
        <taxon>Flavobacteriaceae</taxon>
        <taxon>Aquimarina</taxon>
    </lineage>
</organism>
<accession>A0ABP6UTJ0</accession>
<dbReference type="Pfam" id="PF06445">
    <property type="entry name" value="GyrI-like"/>
    <property type="match status" value="1"/>
</dbReference>
<proteinExistence type="predicted"/>
<keyword evidence="1" id="KW-1133">Transmembrane helix</keyword>
<dbReference type="EMBL" id="BAABCW010000028">
    <property type="protein sequence ID" value="GAA3522031.1"/>
    <property type="molecule type" value="Genomic_DNA"/>
</dbReference>
<dbReference type="CDD" id="cd07818">
    <property type="entry name" value="SRPBCC_1"/>
    <property type="match status" value="1"/>
</dbReference>
<name>A0ABP6UTJ0_9FLAO</name>
<dbReference type="InterPro" id="IPR023393">
    <property type="entry name" value="START-like_dom_sf"/>
</dbReference>
<dbReference type="Proteomes" id="UP001500459">
    <property type="component" value="Unassembled WGS sequence"/>
</dbReference>
<dbReference type="SUPFAM" id="SSF55136">
    <property type="entry name" value="Probable bacterial effector-binding domain"/>
    <property type="match status" value="1"/>
</dbReference>
<evidence type="ECO:0000313" key="3">
    <source>
        <dbReference type="EMBL" id="GAA3522031.1"/>
    </source>
</evidence>
<sequence length="349" mass="39460">MKIIKYLFFILLIVIIGGAVFIATKDGEIRVEESKVIEAPDELLFKIVNEFKTWEKWGPWMDESEDMIMKYPSNTSGDGASYSWTSETQPDGSMKTIQSIPFASINQKLTMLIPVVGETNSDVFWKFEKLEGKKTKVTWGMKGEQGFMEKMFWMTKDSTASESIAPMYQRGLEKLDLFVQEKMKEYTIHVDGLTEHGGGFYMYNATASSIAAIPEKMSQMLPIVNAYIKQNNLPQTGMPFTLFNEFNEELGTAIYSVGVPVRERVITPVESGVLCDFLPRQKAVKTTLKGEYSNLKEAWMAGYEYLAKNGLEADPASPPFEVYKSGPDLQPNPAEWITEIYIPVLKTVE</sequence>
<dbReference type="InterPro" id="IPR010499">
    <property type="entry name" value="AraC_E-bd"/>
</dbReference>
<feature type="domain" description="AraC effector-binding" evidence="2">
    <location>
        <begin position="203"/>
        <end position="345"/>
    </location>
</feature>
<dbReference type="InterPro" id="IPR029442">
    <property type="entry name" value="GyrI-like"/>
</dbReference>